<reference evidence="2" key="1">
    <citation type="journal article" date="2017" name="Cell">
        <title>Insights into land plant evolution garnered from the Marchantia polymorpha genome.</title>
        <authorList>
            <person name="Bowman J.L."/>
            <person name="Kohchi T."/>
            <person name="Yamato K.T."/>
            <person name="Jenkins J."/>
            <person name="Shu S."/>
            <person name="Ishizaki K."/>
            <person name="Yamaoka S."/>
            <person name="Nishihama R."/>
            <person name="Nakamura Y."/>
            <person name="Berger F."/>
            <person name="Adam C."/>
            <person name="Aki S.S."/>
            <person name="Althoff F."/>
            <person name="Araki T."/>
            <person name="Arteaga-Vazquez M.A."/>
            <person name="Balasubrmanian S."/>
            <person name="Barry K."/>
            <person name="Bauer D."/>
            <person name="Boehm C.R."/>
            <person name="Briginshaw L."/>
            <person name="Caballero-Perez J."/>
            <person name="Catarino B."/>
            <person name="Chen F."/>
            <person name="Chiyoda S."/>
            <person name="Chovatia M."/>
            <person name="Davies K.M."/>
            <person name="Delmans M."/>
            <person name="Demura T."/>
            <person name="Dierschke T."/>
            <person name="Dolan L."/>
            <person name="Dorantes-Acosta A.E."/>
            <person name="Eklund D.M."/>
            <person name="Florent S.N."/>
            <person name="Flores-Sandoval E."/>
            <person name="Fujiyama A."/>
            <person name="Fukuzawa H."/>
            <person name="Galik B."/>
            <person name="Grimanelli D."/>
            <person name="Grimwood J."/>
            <person name="Grossniklaus U."/>
            <person name="Hamada T."/>
            <person name="Haseloff J."/>
            <person name="Hetherington A.J."/>
            <person name="Higo A."/>
            <person name="Hirakawa Y."/>
            <person name="Hundley H.N."/>
            <person name="Ikeda Y."/>
            <person name="Inoue K."/>
            <person name="Inoue S.I."/>
            <person name="Ishida S."/>
            <person name="Jia Q."/>
            <person name="Kakita M."/>
            <person name="Kanazawa T."/>
            <person name="Kawai Y."/>
            <person name="Kawashima T."/>
            <person name="Kennedy M."/>
            <person name="Kinose K."/>
            <person name="Kinoshita T."/>
            <person name="Kohara Y."/>
            <person name="Koide E."/>
            <person name="Komatsu K."/>
            <person name="Kopischke S."/>
            <person name="Kubo M."/>
            <person name="Kyozuka J."/>
            <person name="Lagercrantz U."/>
            <person name="Lin S.S."/>
            <person name="Lindquist E."/>
            <person name="Lipzen A.M."/>
            <person name="Lu C.W."/>
            <person name="De Luna E."/>
            <person name="Martienssen R.A."/>
            <person name="Minamino N."/>
            <person name="Mizutani M."/>
            <person name="Mizutani M."/>
            <person name="Mochizuki N."/>
            <person name="Monte I."/>
            <person name="Mosher R."/>
            <person name="Nagasaki H."/>
            <person name="Nakagami H."/>
            <person name="Naramoto S."/>
            <person name="Nishitani K."/>
            <person name="Ohtani M."/>
            <person name="Okamoto T."/>
            <person name="Okumura M."/>
            <person name="Phillips J."/>
            <person name="Pollak B."/>
            <person name="Reinders A."/>
            <person name="Rovekamp M."/>
            <person name="Sano R."/>
            <person name="Sawa S."/>
            <person name="Schmid M.W."/>
            <person name="Shirakawa M."/>
            <person name="Solano R."/>
            <person name="Spunde A."/>
            <person name="Suetsugu N."/>
            <person name="Sugano S."/>
            <person name="Sugiyama A."/>
            <person name="Sun R."/>
            <person name="Suzuki Y."/>
            <person name="Takenaka M."/>
            <person name="Takezawa D."/>
            <person name="Tomogane H."/>
            <person name="Tsuzuki M."/>
            <person name="Ueda T."/>
            <person name="Umeda M."/>
            <person name="Ward J.M."/>
            <person name="Watanabe Y."/>
            <person name="Yazaki K."/>
            <person name="Yokoyama R."/>
            <person name="Yoshitake Y."/>
            <person name="Yotsui I."/>
            <person name="Zachgo S."/>
            <person name="Schmutz J."/>
        </authorList>
    </citation>
    <scope>NUCLEOTIDE SEQUENCE [LARGE SCALE GENOMIC DNA]</scope>
    <source>
        <strain evidence="2">Tak-1</strain>
    </source>
</reference>
<gene>
    <name evidence="1" type="ORF">MARPO_0080s0070</name>
</gene>
<organism evidence="1 2">
    <name type="scientific">Marchantia polymorpha</name>
    <name type="common">Common liverwort</name>
    <name type="synonym">Marchantia aquatica</name>
    <dbReference type="NCBI Taxonomy" id="3197"/>
    <lineage>
        <taxon>Eukaryota</taxon>
        <taxon>Viridiplantae</taxon>
        <taxon>Streptophyta</taxon>
        <taxon>Embryophyta</taxon>
        <taxon>Marchantiophyta</taxon>
        <taxon>Marchantiopsida</taxon>
        <taxon>Marchantiidae</taxon>
        <taxon>Marchantiales</taxon>
        <taxon>Marchantiaceae</taxon>
        <taxon>Marchantia</taxon>
    </lineage>
</organism>
<name>A0A2R6WKR8_MARPO</name>
<proteinExistence type="predicted"/>
<accession>A0A2R6WKR8</accession>
<feature type="non-terminal residue" evidence="1">
    <location>
        <position position="102"/>
    </location>
</feature>
<protein>
    <recommendedName>
        <fullName evidence="3">DNA-directed RNA polymerase</fullName>
    </recommendedName>
</protein>
<evidence type="ECO:0000313" key="1">
    <source>
        <dbReference type="EMBL" id="PTQ34454.1"/>
    </source>
</evidence>
<dbReference type="OrthoDB" id="1862828at2759"/>
<keyword evidence="2" id="KW-1185">Reference proteome</keyword>
<dbReference type="EMBL" id="KZ772752">
    <property type="protein sequence ID" value="PTQ34454.1"/>
    <property type="molecule type" value="Genomic_DNA"/>
</dbReference>
<dbReference type="SUPFAM" id="SSF64484">
    <property type="entry name" value="beta and beta-prime subunits of DNA dependent RNA-polymerase"/>
    <property type="match status" value="1"/>
</dbReference>
<evidence type="ECO:0000313" key="2">
    <source>
        <dbReference type="Proteomes" id="UP000244005"/>
    </source>
</evidence>
<dbReference type="Proteomes" id="UP000244005">
    <property type="component" value="Unassembled WGS sequence"/>
</dbReference>
<sequence>MNFLEELCIDIILFWISGSTPEGLVVCQNRLVREAVDALIDNGFLGQLMIDSHNIPYKSFSGLIEGKEGSFRGDLLGRSVDYPGRSVSGVGPFLPLHQCGLP</sequence>
<evidence type="ECO:0008006" key="3">
    <source>
        <dbReference type="Google" id="ProtNLM"/>
    </source>
</evidence>
<dbReference type="AlphaFoldDB" id="A0A2R6WKR8"/>
<dbReference type="Gene3D" id="2.40.40.20">
    <property type="match status" value="1"/>
</dbReference>